<proteinExistence type="predicted"/>
<sequence length="249" mass="29162">MLKNVKKEEWAANLLQQVNTTVFLDYEIKMIGREFMDDVMNLQHIVYESLENKEIFHPNTLKDNVTILDAGGHILGVFFERQLIAFRIVDIPGLERPNLGRDLNFDEEELKKVAIFDTTVVHPDFRGHGLQKKTLLKSREILLDQNYRHGLATVSPNNLYSVRNLLKAGFVIRQLKKKYGEIDDEIDGKLRYILYMDMQQTLPKKYKHIVHIKNHQVEKQKMFLNNGYEGFEIPIYRGIHDFTVAYGKV</sequence>
<keyword evidence="3" id="KW-1185">Reference proteome</keyword>
<evidence type="ECO:0000313" key="3">
    <source>
        <dbReference type="Proteomes" id="UP000070456"/>
    </source>
</evidence>
<dbReference type="Gene3D" id="3.40.630.30">
    <property type="match status" value="1"/>
</dbReference>
<reference evidence="2 3" key="1">
    <citation type="submission" date="2015-12" db="EMBL/GenBank/DDBJ databases">
        <title>Draft genome sequence of the thermoanaerobe Thermotalea metallivorans, an isolate from the runoff channel of the Great Artesian Basin, Australia.</title>
        <authorList>
            <person name="Patel B.K."/>
        </authorList>
    </citation>
    <scope>NUCLEOTIDE SEQUENCE [LARGE SCALE GENOMIC DNA]</scope>
    <source>
        <strain evidence="2 3">B2-1</strain>
    </source>
</reference>
<gene>
    <name evidence="2" type="ORF">AN619_20020</name>
</gene>
<dbReference type="RefSeq" id="WP_068556544.1">
    <property type="nucleotide sequence ID" value="NZ_LOEE01000042.1"/>
</dbReference>
<dbReference type="InterPro" id="IPR016181">
    <property type="entry name" value="Acyl_CoA_acyltransferase"/>
</dbReference>
<comment type="caution">
    <text evidence="2">The sequence shown here is derived from an EMBL/GenBank/DDBJ whole genome shotgun (WGS) entry which is preliminary data.</text>
</comment>
<name>A0A140L3A7_9FIRM</name>
<accession>A0A140L3A7</accession>
<dbReference type="InterPro" id="IPR000182">
    <property type="entry name" value="GNAT_dom"/>
</dbReference>
<dbReference type="OrthoDB" id="8750087at2"/>
<evidence type="ECO:0000259" key="1">
    <source>
        <dbReference type="PROSITE" id="PS51186"/>
    </source>
</evidence>
<dbReference type="PROSITE" id="PS51186">
    <property type="entry name" value="GNAT"/>
    <property type="match status" value="1"/>
</dbReference>
<dbReference type="Proteomes" id="UP000070456">
    <property type="component" value="Unassembled WGS sequence"/>
</dbReference>
<dbReference type="EMBL" id="LOEE01000042">
    <property type="protein sequence ID" value="KXG75032.1"/>
    <property type="molecule type" value="Genomic_DNA"/>
</dbReference>
<protein>
    <recommendedName>
        <fullName evidence="1">N-acetyltransferase domain-containing protein</fullName>
    </recommendedName>
</protein>
<dbReference type="GO" id="GO:0016747">
    <property type="term" value="F:acyltransferase activity, transferring groups other than amino-acyl groups"/>
    <property type="evidence" value="ECO:0007669"/>
    <property type="project" value="InterPro"/>
</dbReference>
<organism evidence="2 3">
    <name type="scientific">Thermotalea metallivorans</name>
    <dbReference type="NCBI Taxonomy" id="520762"/>
    <lineage>
        <taxon>Bacteria</taxon>
        <taxon>Bacillati</taxon>
        <taxon>Bacillota</taxon>
        <taxon>Clostridia</taxon>
        <taxon>Peptostreptococcales</taxon>
        <taxon>Thermotaleaceae</taxon>
        <taxon>Thermotalea</taxon>
    </lineage>
</organism>
<dbReference type="STRING" id="520762.AN619_20020"/>
<feature type="domain" description="N-acetyltransferase" evidence="1">
    <location>
        <begin position="30"/>
        <end position="197"/>
    </location>
</feature>
<evidence type="ECO:0000313" key="2">
    <source>
        <dbReference type="EMBL" id="KXG75032.1"/>
    </source>
</evidence>
<dbReference type="AlphaFoldDB" id="A0A140L3A7"/>
<dbReference type="SUPFAM" id="SSF55729">
    <property type="entry name" value="Acyl-CoA N-acyltransferases (Nat)"/>
    <property type="match status" value="1"/>
</dbReference>